<evidence type="ECO:0000256" key="1">
    <source>
        <dbReference type="ARBA" id="ARBA00001946"/>
    </source>
</evidence>
<keyword evidence="6" id="KW-0812">Transmembrane</keyword>
<dbReference type="Gene3D" id="3.40.50.300">
    <property type="entry name" value="P-loop containing nucleotide triphosphate hydrolases"/>
    <property type="match status" value="2"/>
</dbReference>
<dbReference type="GO" id="GO:0016020">
    <property type="term" value="C:membrane"/>
    <property type="evidence" value="ECO:0007669"/>
    <property type="project" value="UniProtKB-SubCell"/>
</dbReference>
<feature type="domain" description="G" evidence="17">
    <location>
        <begin position="435"/>
        <end position="530"/>
    </location>
</feature>
<dbReference type="Proteomes" id="UP000284706">
    <property type="component" value="Unassembled WGS sequence"/>
</dbReference>
<feature type="compositionally biased region" description="Acidic residues" evidence="16">
    <location>
        <begin position="396"/>
        <end position="405"/>
    </location>
</feature>
<evidence type="ECO:0000256" key="5">
    <source>
        <dbReference type="ARBA" id="ARBA00022640"/>
    </source>
</evidence>
<dbReference type="AlphaFoldDB" id="A0A409WCG1"/>
<dbReference type="GO" id="GO:0005525">
    <property type="term" value="F:GTP binding"/>
    <property type="evidence" value="ECO:0007669"/>
    <property type="project" value="InterPro"/>
</dbReference>
<evidence type="ECO:0000256" key="3">
    <source>
        <dbReference type="ARBA" id="ARBA00022448"/>
    </source>
</evidence>
<evidence type="ECO:0000256" key="6">
    <source>
        <dbReference type="ARBA" id="ARBA00022692"/>
    </source>
</evidence>
<evidence type="ECO:0000256" key="7">
    <source>
        <dbReference type="ARBA" id="ARBA00022723"/>
    </source>
</evidence>
<evidence type="ECO:0000256" key="10">
    <source>
        <dbReference type="ARBA" id="ARBA00022842"/>
    </source>
</evidence>
<feature type="coiled-coil region" evidence="15">
    <location>
        <begin position="645"/>
        <end position="697"/>
    </location>
</feature>
<keyword evidence="8" id="KW-0378">Hydrolase</keyword>
<evidence type="ECO:0000256" key="13">
    <source>
        <dbReference type="ARBA" id="ARBA00023136"/>
    </source>
</evidence>
<proteinExistence type="predicted"/>
<keyword evidence="7" id="KW-0479">Metal-binding</keyword>
<keyword evidence="19" id="KW-1185">Reference proteome</keyword>
<feature type="region of interest" description="Disordered" evidence="16">
    <location>
        <begin position="727"/>
        <end position="797"/>
    </location>
</feature>
<comment type="cofactor">
    <cofactor evidence="1">
        <name>Mg(2+)</name>
        <dbReference type="ChEBI" id="CHEBI:18420"/>
    </cofactor>
</comment>
<dbReference type="PANTHER" id="PTHR10903">
    <property type="entry name" value="GTPASE, IMAP FAMILY MEMBER-RELATED"/>
    <property type="match status" value="1"/>
</dbReference>
<keyword evidence="11" id="KW-0653">Protein transport</keyword>
<dbReference type="GO" id="GO:0016787">
    <property type="term" value="F:hydrolase activity"/>
    <property type="evidence" value="ECO:0007669"/>
    <property type="project" value="UniProtKB-KW"/>
</dbReference>
<dbReference type="CDD" id="cd00882">
    <property type="entry name" value="Ras_like_GTPase"/>
    <property type="match status" value="1"/>
</dbReference>
<evidence type="ECO:0000313" key="19">
    <source>
        <dbReference type="Proteomes" id="UP000284706"/>
    </source>
</evidence>
<organism evidence="18 19">
    <name type="scientific">Gymnopilus dilepis</name>
    <dbReference type="NCBI Taxonomy" id="231916"/>
    <lineage>
        <taxon>Eukaryota</taxon>
        <taxon>Fungi</taxon>
        <taxon>Dikarya</taxon>
        <taxon>Basidiomycota</taxon>
        <taxon>Agaricomycotina</taxon>
        <taxon>Agaricomycetes</taxon>
        <taxon>Agaricomycetidae</taxon>
        <taxon>Agaricales</taxon>
        <taxon>Agaricineae</taxon>
        <taxon>Hymenogastraceae</taxon>
        <taxon>Gymnopilus</taxon>
    </lineage>
</organism>
<dbReference type="Pfam" id="PF01926">
    <property type="entry name" value="MMR_HSR1"/>
    <property type="match status" value="2"/>
</dbReference>
<evidence type="ECO:0000313" key="18">
    <source>
        <dbReference type="EMBL" id="PPQ76188.1"/>
    </source>
</evidence>
<evidence type="ECO:0000256" key="15">
    <source>
        <dbReference type="SAM" id="Coils"/>
    </source>
</evidence>
<protein>
    <recommendedName>
        <fullName evidence="17">G domain-containing protein</fullName>
    </recommendedName>
</protein>
<evidence type="ECO:0000256" key="16">
    <source>
        <dbReference type="SAM" id="MobiDB-lite"/>
    </source>
</evidence>
<dbReference type="InParanoid" id="A0A409WCG1"/>
<feature type="compositionally biased region" description="Basic and acidic residues" evidence="16">
    <location>
        <begin position="323"/>
        <end position="346"/>
    </location>
</feature>
<reference evidence="18 19" key="1">
    <citation type="journal article" date="2018" name="Evol. Lett.">
        <title>Horizontal gene cluster transfer increased hallucinogenic mushroom diversity.</title>
        <authorList>
            <person name="Reynolds H.T."/>
            <person name="Vijayakumar V."/>
            <person name="Gluck-Thaler E."/>
            <person name="Korotkin H.B."/>
            <person name="Matheny P.B."/>
            <person name="Slot J.C."/>
        </authorList>
    </citation>
    <scope>NUCLEOTIDE SEQUENCE [LARGE SCALE GENOMIC DNA]</scope>
    <source>
        <strain evidence="18 19">SRW20</strain>
    </source>
</reference>
<gene>
    <name evidence="18" type="ORF">CVT26_009362</name>
</gene>
<dbReference type="GO" id="GO:0015031">
    <property type="term" value="P:protein transport"/>
    <property type="evidence" value="ECO:0007669"/>
    <property type="project" value="UniProtKB-KW"/>
</dbReference>
<evidence type="ECO:0000256" key="8">
    <source>
        <dbReference type="ARBA" id="ARBA00022801"/>
    </source>
</evidence>
<feature type="region of interest" description="Disordered" evidence="16">
    <location>
        <begin position="323"/>
        <end position="426"/>
    </location>
</feature>
<feature type="domain" description="G" evidence="17">
    <location>
        <begin position="22"/>
        <end position="90"/>
    </location>
</feature>
<dbReference type="InterPro" id="IPR027417">
    <property type="entry name" value="P-loop_NTPase"/>
</dbReference>
<evidence type="ECO:0000256" key="4">
    <source>
        <dbReference type="ARBA" id="ARBA00022528"/>
    </source>
</evidence>
<dbReference type="InterPro" id="IPR045058">
    <property type="entry name" value="GIMA/IAN/Toc"/>
</dbReference>
<keyword evidence="12" id="KW-1133">Transmembrane helix</keyword>
<dbReference type="OrthoDB" id="8954335at2759"/>
<accession>A0A409WCG1</accession>
<evidence type="ECO:0000256" key="12">
    <source>
        <dbReference type="ARBA" id="ARBA00022989"/>
    </source>
</evidence>
<sequence length="851" mass="97048">MSSLHSSAKGPAGASCQDDVVIAVMGCTGTGKSSFIKLLTGDDAIEVGHKLRSQTSDVKVSFFQDAGTGRRITLVDTPGFDDSRSEFTDTEVLRKISEYLVNEYKGSRKLTGIIYLTRISDPRFGGQSSRNLRMFQSLCGSDSFKNVVVVTTFWECVSESEGAEREAELKGSFFSKFVAGGAMFMRHNRTMESALQVLAYVTSLAPHQVQIQQEIVSEKKTLEETEVGTIRKGELVQFIEVHQAEVVKLTGELDALKQVKALTRLVLALEQERQKALLAKLKAETERLELEKGLEEEKKVRRELETNLGKRVDELQRRLAEEVDARRREQEAREADEARRQKDARRARQYRRNQGSKRTEGAFRRERARQAGEARRREEAKLAEATGRGQPGLAEEASDAEEDEEDPRREQDNMASLGSSAKGLQGASSTDDIVIAVMGCTGTGKSSFIRLLTGDQTVEVGHKLSSQTSDVRVSSFQDPATARRVTVVDTPGFDDSRTQFTDTEVLKKISEFLVNEYKGNRKLNGIIYLTRISDPRFGGQSTRNLNMFKSLCGSETFKNVVVLTTFWDHVSASEGAEREAELKENFFSKFVAGGARFMRHDRTIESALRVLAHVNTLAPRHVRIQEEIVLEGKKLEETEAGGIRKEELAQLIEKHQREVAELKEALKAVTKENTLARLELALEQEKMKNLVAQWERERFELTKGLDEEKRARQEQEVELRRRMDALHRRMTEEADARRRDQEAKEAEEARKREEEDARRREQEAKEAEEARKREEARREREFRKEQEAERAQEFLRREKARYAEEARKLEAHRLEEAMRAEAIRQEEARLAEELKRQENEEHTDSGWCLLQ</sequence>
<evidence type="ECO:0000256" key="9">
    <source>
        <dbReference type="ARBA" id="ARBA00022805"/>
    </source>
</evidence>
<keyword evidence="13" id="KW-0472">Membrane</keyword>
<dbReference type="EMBL" id="NHYE01005187">
    <property type="protein sequence ID" value="PPQ76188.1"/>
    <property type="molecule type" value="Genomic_DNA"/>
</dbReference>
<keyword evidence="15" id="KW-0175">Coiled coil</keyword>
<dbReference type="GO" id="GO:0046872">
    <property type="term" value="F:metal ion binding"/>
    <property type="evidence" value="ECO:0007669"/>
    <property type="project" value="UniProtKB-KW"/>
</dbReference>
<name>A0A409WCG1_9AGAR</name>
<dbReference type="PANTHER" id="PTHR10903:SF135">
    <property type="entry name" value="TRANSLOCASE OF CHLOROPLAST 120, CHLOROPLASTIC-RELATED"/>
    <property type="match status" value="1"/>
</dbReference>
<dbReference type="SUPFAM" id="SSF52540">
    <property type="entry name" value="P-loop containing nucleoside triphosphate hydrolases"/>
    <property type="match status" value="2"/>
</dbReference>
<keyword evidence="4" id="KW-0150">Chloroplast</keyword>
<dbReference type="InterPro" id="IPR006073">
    <property type="entry name" value="GTP-bd"/>
</dbReference>
<keyword evidence="10" id="KW-0460">Magnesium</keyword>
<feature type="compositionally biased region" description="Basic and acidic residues" evidence="16">
    <location>
        <begin position="357"/>
        <end position="382"/>
    </location>
</feature>
<evidence type="ECO:0000256" key="11">
    <source>
        <dbReference type="ARBA" id="ARBA00022927"/>
    </source>
</evidence>
<keyword evidence="5" id="KW-0934">Plastid</keyword>
<dbReference type="STRING" id="231916.A0A409WCG1"/>
<comment type="subcellular location">
    <subcellularLocation>
        <location evidence="2">Membrane</location>
        <topology evidence="2">Single-pass membrane protein</topology>
    </subcellularLocation>
    <subcellularLocation>
        <location evidence="14">Plastid</location>
        <location evidence="14">Chloroplast outer membrane</location>
    </subcellularLocation>
</comment>
<evidence type="ECO:0000256" key="14">
    <source>
        <dbReference type="ARBA" id="ARBA00024013"/>
    </source>
</evidence>
<keyword evidence="9" id="KW-1002">Plastid outer membrane</keyword>
<comment type="caution">
    <text evidence="18">The sequence shown here is derived from an EMBL/GenBank/DDBJ whole genome shotgun (WGS) entry which is preliminary data.</text>
</comment>
<evidence type="ECO:0000259" key="17">
    <source>
        <dbReference type="Pfam" id="PF01926"/>
    </source>
</evidence>
<keyword evidence="3" id="KW-0813">Transport</keyword>
<evidence type="ECO:0000256" key="2">
    <source>
        <dbReference type="ARBA" id="ARBA00004167"/>
    </source>
</evidence>